<feature type="domain" description="ABC transporter" evidence="4">
    <location>
        <begin position="2"/>
        <end position="257"/>
    </location>
</feature>
<name>A0ABS4J9U6_9BACL</name>
<evidence type="ECO:0000256" key="3">
    <source>
        <dbReference type="ARBA" id="ARBA00022840"/>
    </source>
</evidence>
<protein>
    <submittedName>
        <fullName evidence="5">ABC-2 type transport system ATP-binding protein</fullName>
    </submittedName>
</protein>
<keyword evidence="2" id="KW-0547">Nucleotide-binding</keyword>
<dbReference type="RefSeq" id="WP_209979147.1">
    <property type="nucleotide sequence ID" value="NZ_JAGGLB010000052.1"/>
</dbReference>
<dbReference type="Gene3D" id="3.40.50.300">
    <property type="entry name" value="P-loop containing nucleotide triphosphate hydrolases"/>
    <property type="match status" value="1"/>
</dbReference>
<reference evidence="5 6" key="1">
    <citation type="submission" date="2021-03" db="EMBL/GenBank/DDBJ databases">
        <title>Genomic Encyclopedia of Type Strains, Phase IV (KMG-IV): sequencing the most valuable type-strain genomes for metagenomic binning, comparative biology and taxonomic classification.</title>
        <authorList>
            <person name="Goeker M."/>
        </authorList>
    </citation>
    <scope>NUCLEOTIDE SEQUENCE [LARGE SCALE GENOMIC DNA]</scope>
    <source>
        <strain evidence="5 6">DSM 26048</strain>
    </source>
</reference>
<comment type="caution">
    <text evidence="5">The sequence shown here is derived from an EMBL/GenBank/DDBJ whole genome shotgun (WGS) entry which is preliminary data.</text>
</comment>
<dbReference type="InterPro" id="IPR003439">
    <property type="entry name" value="ABC_transporter-like_ATP-bd"/>
</dbReference>
<evidence type="ECO:0000313" key="5">
    <source>
        <dbReference type="EMBL" id="MBP1996570.1"/>
    </source>
</evidence>
<dbReference type="PANTHER" id="PTHR42711">
    <property type="entry name" value="ABC TRANSPORTER ATP-BINDING PROTEIN"/>
    <property type="match status" value="1"/>
</dbReference>
<evidence type="ECO:0000256" key="2">
    <source>
        <dbReference type="ARBA" id="ARBA00022741"/>
    </source>
</evidence>
<dbReference type="PROSITE" id="PS50893">
    <property type="entry name" value="ABC_TRANSPORTER_2"/>
    <property type="match status" value="1"/>
</dbReference>
<dbReference type="InterPro" id="IPR027417">
    <property type="entry name" value="P-loop_NTPase"/>
</dbReference>
<accession>A0ABS4J9U6</accession>
<dbReference type="GO" id="GO:0005524">
    <property type="term" value="F:ATP binding"/>
    <property type="evidence" value="ECO:0007669"/>
    <property type="project" value="UniProtKB-KW"/>
</dbReference>
<keyword evidence="1" id="KW-0813">Transport</keyword>
<dbReference type="EMBL" id="JAGGLB010000052">
    <property type="protein sequence ID" value="MBP1996570.1"/>
    <property type="molecule type" value="Genomic_DNA"/>
</dbReference>
<evidence type="ECO:0000256" key="1">
    <source>
        <dbReference type="ARBA" id="ARBA00022448"/>
    </source>
</evidence>
<dbReference type="SUPFAM" id="SSF52540">
    <property type="entry name" value="P-loop containing nucleoside triphosphate hydrolases"/>
    <property type="match status" value="1"/>
</dbReference>
<dbReference type="InterPro" id="IPR003593">
    <property type="entry name" value="AAA+_ATPase"/>
</dbReference>
<proteinExistence type="predicted"/>
<evidence type="ECO:0000259" key="4">
    <source>
        <dbReference type="PROSITE" id="PS50893"/>
    </source>
</evidence>
<gene>
    <name evidence="5" type="ORF">J2Z66_008218</name>
</gene>
<keyword evidence="3 5" id="KW-0067">ATP-binding</keyword>
<sequence length="333" mass="37703">MIVLENVSKKFKVSQRKKGLFNFLMSAVNPKYSTKLAVDNLNFSIAPGEIVGYIGPNGAGKSTTIKMLCGILTPSEGKVWISGLDPSNERNRKKVTTQIGVVFGQRTQLWMDLPLVDSLRLNQKIYGIDEKAFQQQLKLFDDTLSIGSFLHTPVRQLSLGQRMRGDLVASLLHRPSILFLDEPTIGLDVLAKDALRKMIREINHQYGVTVILTTHDMSDIEETCKRIILIDNGTLQFDGSLDDIKQKYGSHRTLFVEFYHKPAQLHLPELELLKTVDNKYWYSFDYTTSNPSDLLTKIAAQAAIKDLSVNEIKVEDIIRQIYSERKLMREGLG</sequence>
<organism evidence="5 6">
    <name type="scientific">Paenibacillus eucommiae</name>
    <dbReference type="NCBI Taxonomy" id="1355755"/>
    <lineage>
        <taxon>Bacteria</taxon>
        <taxon>Bacillati</taxon>
        <taxon>Bacillota</taxon>
        <taxon>Bacilli</taxon>
        <taxon>Bacillales</taxon>
        <taxon>Paenibacillaceae</taxon>
        <taxon>Paenibacillus</taxon>
    </lineage>
</organism>
<keyword evidence="6" id="KW-1185">Reference proteome</keyword>
<dbReference type="InterPro" id="IPR050763">
    <property type="entry name" value="ABC_transporter_ATP-binding"/>
</dbReference>
<dbReference type="SMART" id="SM00382">
    <property type="entry name" value="AAA"/>
    <property type="match status" value="1"/>
</dbReference>
<dbReference type="Pfam" id="PF00005">
    <property type="entry name" value="ABC_tran"/>
    <property type="match status" value="1"/>
</dbReference>
<evidence type="ECO:0000313" key="6">
    <source>
        <dbReference type="Proteomes" id="UP001519287"/>
    </source>
</evidence>
<dbReference type="PANTHER" id="PTHR42711:SF1">
    <property type="entry name" value="ABC-TRANSPORT PROTEIN, ATP-BINDING COMPONENT"/>
    <property type="match status" value="1"/>
</dbReference>
<dbReference type="Proteomes" id="UP001519287">
    <property type="component" value="Unassembled WGS sequence"/>
</dbReference>